<sequence>MKRTGDQIGGSVMFASAPFVFTSLSPRQAPLETGWAFLEPWRETLCSALAPSKGPFYTGAPNGVSATFKLYPSKYKEPQFRVSDCTLCVEFPADQASRQDGARLQRLREAIEIFDRLSAVNNAVFVTLLAKAMEPDQRACQMPVWPTWKCTLSEPLAPDDSAAIKSCVTWAELLGCPADPWEYSPEFRDVMEKLQTRGVMHTGIRHNKVVTASCVSLYLEDSPNGNKADFAQGGSFMSSLVSGRSTCRSNVGAPELERKARLEHLAVVYETVHSFRNGAILSAFADASSIDRLTLVKAANDKHDACLEPLHWGWLAYALWGRTSTVSIPTLRLSPMDLTEELVSAVEAALQTNYPQPQRGSASLYGFVDILEGTELRPCRRSSLALVLSRDCRCRAYYDPSSMGSQANVVVPGYGICQVELEEGTIEFVSDEASTDITMQEATGSGGVRSLIVDFWRLEDDALVTRLLRLIGRNLKSLALDFSETSDDVEVDLSEVAVACPMLKELRLEGCNASISTHNEALRNWGIKKLEIYESRAVDGLETLLSDQSYRTARGLVELAFSAPPDSMNEHFFGFSYHGMPAEDNRLPREYVSALMAHRGELVIKEKFPVRPKLAMLSPPIPL</sequence>
<dbReference type="KEGG" id="psoj:PHYSODRAFT_246437"/>
<dbReference type="EMBL" id="JH159156">
    <property type="protein sequence ID" value="EGZ13394.1"/>
    <property type="molecule type" value="Genomic_DNA"/>
</dbReference>
<gene>
    <name evidence="1" type="ORF">PHYSODRAFT_246437</name>
</gene>
<proteinExistence type="predicted"/>
<dbReference type="Proteomes" id="UP000002640">
    <property type="component" value="Unassembled WGS sequence"/>
</dbReference>
<dbReference type="GeneID" id="20637607"/>
<protein>
    <submittedName>
        <fullName evidence="1">Uncharacterized protein</fullName>
    </submittedName>
</protein>
<evidence type="ECO:0000313" key="1">
    <source>
        <dbReference type="EMBL" id="EGZ13394.1"/>
    </source>
</evidence>
<keyword evidence="2" id="KW-1185">Reference proteome</keyword>
<dbReference type="AlphaFoldDB" id="G4ZUC0"/>
<dbReference type="RefSeq" id="XP_009530823.1">
    <property type="nucleotide sequence ID" value="XM_009532528.1"/>
</dbReference>
<name>G4ZUC0_PHYSP</name>
<accession>G4ZUC0</accession>
<organism evidence="1 2">
    <name type="scientific">Phytophthora sojae (strain P6497)</name>
    <name type="common">Soybean stem and root rot agent</name>
    <name type="synonym">Phytophthora megasperma f. sp. glycines</name>
    <dbReference type="NCBI Taxonomy" id="1094619"/>
    <lineage>
        <taxon>Eukaryota</taxon>
        <taxon>Sar</taxon>
        <taxon>Stramenopiles</taxon>
        <taxon>Oomycota</taxon>
        <taxon>Peronosporomycetes</taxon>
        <taxon>Peronosporales</taxon>
        <taxon>Peronosporaceae</taxon>
        <taxon>Phytophthora</taxon>
    </lineage>
</organism>
<evidence type="ECO:0000313" key="2">
    <source>
        <dbReference type="Proteomes" id="UP000002640"/>
    </source>
</evidence>
<reference evidence="1 2" key="1">
    <citation type="journal article" date="2006" name="Science">
        <title>Phytophthora genome sequences uncover evolutionary origins and mechanisms of pathogenesis.</title>
        <authorList>
            <person name="Tyler B.M."/>
            <person name="Tripathy S."/>
            <person name="Zhang X."/>
            <person name="Dehal P."/>
            <person name="Jiang R.H."/>
            <person name="Aerts A."/>
            <person name="Arredondo F.D."/>
            <person name="Baxter L."/>
            <person name="Bensasson D."/>
            <person name="Beynon J.L."/>
            <person name="Chapman J."/>
            <person name="Damasceno C.M."/>
            <person name="Dorrance A.E."/>
            <person name="Dou D."/>
            <person name="Dickerman A.W."/>
            <person name="Dubchak I.L."/>
            <person name="Garbelotto M."/>
            <person name="Gijzen M."/>
            <person name="Gordon S.G."/>
            <person name="Govers F."/>
            <person name="Grunwald N.J."/>
            <person name="Huang W."/>
            <person name="Ivors K.L."/>
            <person name="Jones R.W."/>
            <person name="Kamoun S."/>
            <person name="Krampis K."/>
            <person name="Lamour K.H."/>
            <person name="Lee M.K."/>
            <person name="McDonald W.H."/>
            <person name="Medina M."/>
            <person name="Meijer H.J."/>
            <person name="Nordberg E.K."/>
            <person name="Maclean D.J."/>
            <person name="Ospina-Giraldo M.D."/>
            <person name="Morris P.F."/>
            <person name="Phuntumart V."/>
            <person name="Putnam N.H."/>
            <person name="Rash S."/>
            <person name="Rose J.K."/>
            <person name="Sakihama Y."/>
            <person name="Salamov A.A."/>
            <person name="Savidor A."/>
            <person name="Scheuring C.F."/>
            <person name="Smith B.M."/>
            <person name="Sobral B.W."/>
            <person name="Terry A."/>
            <person name="Torto-Alalibo T.A."/>
            <person name="Win J."/>
            <person name="Xu Z."/>
            <person name="Zhang H."/>
            <person name="Grigoriev I.V."/>
            <person name="Rokhsar D.S."/>
            <person name="Boore J.L."/>
        </authorList>
    </citation>
    <scope>NUCLEOTIDE SEQUENCE [LARGE SCALE GENOMIC DNA]</scope>
    <source>
        <strain evidence="1 2">P6497</strain>
    </source>
</reference>
<dbReference type="InParanoid" id="G4ZUC0"/>